<accession>R7V0G6</accession>
<dbReference type="EMBL" id="KB296055">
    <property type="protein sequence ID" value="ELU12328.1"/>
    <property type="molecule type" value="Genomic_DNA"/>
</dbReference>
<evidence type="ECO:0000313" key="1">
    <source>
        <dbReference type="EMBL" id="ELU12328.1"/>
    </source>
</evidence>
<evidence type="ECO:0000313" key="3">
    <source>
        <dbReference type="Proteomes" id="UP000014760"/>
    </source>
</evidence>
<dbReference type="InterPro" id="IPR007858">
    <property type="entry name" value="Dpy-30_motif"/>
</dbReference>
<dbReference type="EMBL" id="AMQN01005448">
    <property type="status" value="NOT_ANNOTATED_CDS"/>
    <property type="molecule type" value="Genomic_DNA"/>
</dbReference>
<gene>
    <name evidence="1" type="ORF">CAPTEDRAFT_189471</name>
</gene>
<reference evidence="1 3" key="2">
    <citation type="journal article" date="2013" name="Nature">
        <title>Insights into bilaterian evolution from three spiralian genomes.</title>
        <authorList>
            <person name="Simakov O."/>
            <person name="Marletaz F."/>
            <person name="Cho S.J."/>
            <person name="Edsinger-Gonzales E."/>
            <person name="Havlak P."/>
            <person name="Hellsten U."/>
            <person name="Kuo D.H."/>
            <person name="Larsson T."/>
            <person name="Lv J."/>
            <person name="Arendt D."/>
            <person name="Savage R."/>
            <person name="Osoegawa K."/>
            <person name="de Jong P."/>
            <person name="Grimwood J."/>
            <person name="Chapman J.A."/>
            <person name="Shapiro H."/>
            <person name="Aerts A."/>
            <person name="Otillar R.P."/>
            <person name="Terry A.Y."/>
            <person name="Boore J.L."/>
            <person name="Grigoriev I.V."/>
            <person name="Lindberg D.R."/>
            <person name="Seaver E.C."/>
            <person name="Weisblat D.A."/>
            <person name="Putnam N.H."/>
            <person name="Rokhsar D.S."/>
        </authorList>
    </citation>
    <scope>NUCLEOTIDE SEQUENCE</scope>
    <source>
        <strain evidence="1 3">I ESC-2004</strain>
    </source>
</reference>
<dbReference type="Gene3D" id="1.20.890.10">
    <property type="entry name" value="cAMP-dependent protein kinase regulatory subunit, dimerization-anchoring domain"/>
    <property type="match status" value="1"/>
</dbReference>
<proteinExistence type="predicted"/>
<dbReference type="HOGENOM" id="CLU_2111182_0_0_1"/>
<name>R7V0G6_CAPTE</name>
<sequence length="115" mass="12877">MWYLVMSNADYLKSSLCSLLVDAVVEVCVRTPRDPIEFIALFLKSKSLPSSPPPAPPPLPLLSSTPNVLCCEANLSARETHDSIRSDVSESRDIPQVHQDFYQEFDDFFDDDDLG</sequence>
<dbReference type="Pfam" id="PF05186">
    <property type="entry name" value="Dpy-30"/>
    <property type="match status" value="1"/>
</dbReference>
<dbReference type="EnsemblMetazoa" id="CapteT189471">
    <property type="protein sequence ID" value="CapteP189471"/>
    <property type="gene ID" value="CapteG189471"/>
</dbReference>
<organism evidence="1">
    <name type="scientific">Capitella teleta</name>
    <name type="common">Polychaete worm</name>
    <dbReference type="NCBI Taxonomy" id="283909"/>
    <lineage>
        <taxon>Eukaryota</taxon>
        <taxon>Metazoa</taxon>
        <taxon>Spiralia</taxon>
        <taxon>Lophotrochozoa</taxon>
        <taxon>Annelida</taxon>
        <taxon>Polychaeta</taxon>
        <taxon>Sedentaria</taxon>
        <taxon>Scolecida</taxon>
        <taxon>Capitellidae</taxon>
        <taxon>Capitella</taxon>
    </lineage>
</organism>
<evidence type="ECO:0000313" key="2">
    <source>
        <dbReference type="EnsemblMetazoa" id="CapteP189471"/>
    </source>
</evidence>
<protein>
    <recommendedName>
        <fullName evidence="4">RIIa domain-containing protein</fullName>
    </recommendedName>
</protein>
<evidence type="ECO:0008006" key="4">
    <source>
        <dbReference type="Google" id="ProtNLM"/>
    </source>
</evidence>
<dbReference type="AlphaFoldDB" id="R7V0G6"/>
<reference evidence="3" key="1">
    <citation type="submission" date="2012-12" db="EMBL/GenBank/DDBJ databases">
        <authorList>
            <person name="Hellsten U."/>
            <person name="Grimwood J."/>
            <person name="Chapman J.A."/>
            <person name="Shapiro H."/>
            <person name="Aerts A."/>
            <person name="Otillar R.P."/>
            <person name="Terry A.Y."/>
            <person name="Boore J.L."/>
            <person name="Simakov O."/>
            <person name="Marletaz F."/>
            <person name="Cho S.-J."/>
            <person name="Edsinger-Gonzales E."/>
            <person name="Havlak P."/>
            <person name="Kuo D.-H."/>
            <person name="Larsson T."/>
            <person name="Lv J."/>
            <person name="Arendt D."/>
            <person name="Savage R."/>
            <person name="Osoegawa K."/>
            <person name="de Jong P."/>
            <person name="Lindberg D.R."/>
            <person name="Seaver E.C."/>
            <person name="Weisblat D.A."/>
            <person name="Putnam N.H."/>
            <person name="Grigoriev I.V."/>
            <person name="Rokhsar D.S."/>
        </authorList>
    </citation>
    <scope>NUCLEOTIDE SEQUENCE</scope>
    <source>
        <strain evidence="3">I ESC-2004</strain>
    </source>
</reference>
<reference evidence="2" key="3">
    <citation type="submission" date="2015-06" db="UniProtKB">
        <authorList>
            <consortium name="EnsemblMetazoa"/>
        </authorList>
    </citation>
    <scope>IDENTIFICATION</scope>
</reference>
<dbReference type="Proteomes" id="UP000014760">
    <property type="component" value="Unassembled WGS sequence"/>
</dbReference>
<keyword evidence="3" id="KW-1185">Reference proteome</keyword>